<feature type="non-terminal residue" evidence="1">
    <location>
        <position position="82"/>
    </location>
</feature>
<reference evidence="1" key="1">
    <citation type="submission" date="2016-05" db="EMBL/GenBank/DDBJ databases">
        <authorList>
            <person name="Lavstsen T."/>
            <person name="Jespersen J.S."/>
        </authorList>
    </citation>
    <scope>NUCLEOTIDE SEQUENCE</scope>
    <source>
        <tissue evidence="1">Brain</tissue>
    </source>
</reference>
<reference evidence="1" key="2">
    <citation type="submission" date="2016-06" db="EMBL/GenBank/DDBJ databases">
        <title>The genome of a short-lived fish provides insights into sex chromosome evolution and the genetic control of aging.</title>
        <authorList>
            <person name="Reichwald K."/>
            <person name="Felder M."/>
            <person name="Petzold A."/>
            <person name="Koch P."/>
            <person name="Groth M."/>
            <person name="Platzer M."/>
        </authorList>
    </citation>
    <scope>NUCLEOTIDE SEQUENCE</scope>
    <source>
        <tissue evidence="1">Brain</tissue>
    </source>
</reference>
<dbReference type="EMBL" id="HAEE01014754">
    <property type="protein sequence ID" value="SBR34804.1"/>
    <property type="molecule type" value="Transcribed_RNA"/>
</dbReference>
<accession>A0A1A8KT42</accession>
<sequence>RWVVPRSEQLQQILHHWSVLIRSRETTPPCRMITQFGYPFHNQLSSHNQTNLISGPRPLCPARAQTLLRPDHLPLQLQSSLL</sequence>
<name>A0A1A8KT42_NOTKU</name>
<dbReference type="AlphaFoldDB" id="A0A1A8KT42"/>
<proteinExistence type="predicted"/>
<feature type="non-terminal residue" evidence="1">
    <location>
        <position position="1"/>
    </location>
</feature>
<protein>
    <submittedName>
        <fullName evidence="1">Uncharacterized protein</fullName>
    </submittedName>
</protein>
<evidence type="ECO:0000313" key="1">
    <source>
        <dbReference type="EMBL" id="SBR34804.1"/>
    </source>
</evidence>
<organism evidence="1">
    <name type="scientific">Nothobranchius kuhntae</name>
    <name type="common">Beira killifish</name>
    <dbReference type="NCBI Taxonomy" id="321403"/>
    <lineage>
        <taxon>Eukaryota</taxon>
        <taxon>Metazoa</taxon>
        <taxon>Chordata</taxon>
        <taxon>Craniata</taxon>
        <taxon>Vertebrata</taxon>
        <taxon>Euteleostomi</taxon>
        <taxon>Actinopterygii</taxon>
        <taxon>Neopterygii</taxon>
        <taxon>Teleostei</taxon>
        <taxon>Neoteleostei</taxon>
        <taxon>Acanthomorphata</taxon>
        <taxon>Ovalentaria</taxon>
        <taxon>Atherinomorphae</taxon>
        <taxon>Cyprinodontiformes</taxon>
        <taxon>Nothobranchiidae</taxon>
        <taxon>Nothobranchius</taxon>
    </lineage>
</organism>
<gene>
    <name evidence="1" type="primary">Nfu_g_1_000604</name>
</gene>